<feature type="transmembrane region" description="Helical" evidence="7">
    <location>
        <begin position="12"/>
        <end position="29"/>
    </location>
</feature>
<dbReference type="InterPro" id="IPR007182">
    <property type="entry name" value="MnhB"/>
</dbReference>
<proteinExistence type="inferred from homology"/>
<name>A0A2R8A669_9RHOB</name>
<feature type="transmembrane region" description="Helical" evidence="7">
    <location>
        <begin position="107"/>
        <end position="137"/>
    </location>
</feature>
<feature type="transmembrane region" description="Helical" evidence="7">
    <location>
        <begin position="65"/>
        <end position="87"/>
    </location>
</feature>
<evidence type="ECO:0000256" key="6">
    <source>
        <dbReference type="ARBA" id="ARBA00023136"/>
    </source>
</evidence>
<dbReference type="EMBL" id="OMKW01000001">
    <property type="protein sequence ID" value="SPF27729.1"/>
    <property type="molecule type" value="Genomic_DNA"/>
</dbReference>
<evidence type="ECO:0000313" key="10">
    <source>
        <dbReference type="Proteomes" id="UP000244932"/>
    </source>
</evidence>
<evidence type="ECO:0000256" key="3">
    <source>
        <dbReference type="ARBA" id="ARBA00022475"/>
    </source>
</evidence>
<dbReference type="PANTHER" id="PTHR33932:SF4">
    <property type="entry name" value="NA(+)_H(+) ANTIPORTER SUBUNIT B"/>
    <property type="match status" value="1"/>
</dbReference>
<reference evidence="9 10" key="1">
    <citation type="submission" date="2018-03" db="EMBL/GenBank/DDBJ databases">
        <authorList>
            <person name="Keele B.F."/>
        </authorList>
    </citation>
    <scope>NUCLEOTIDE SEQUENCE [LARGE SCALE GENOMIC DNA]</scope>
    <source>
        <strain evidence="9 10">CeCT 8812</strain>
    </source>
</reference>
<evidence type="ECO:0000256" key="1">
    <source>
        <dbReference type="ARBA" id="ARBA00004651"/>
    </source>
</evidence>
<sequence>MNSSLILRTGTRALVPVFLLVAILVLLRGHNEPGGGFIGGLLAAICVALYEKAFGVDEARRWLRLPPMTIAGIGLAAALLGGLWGVVEHGMFLTGVWPLYEYGPDGWTGWPVGSVLLFDTGVFLVVVGVVAAILFALEEAGIPEDRPEDGEEHS</sequence>
<comment type="subcellular location">
    <subcellularLocation>
        <location evidence="1">Cell membrane</location>
        <topology evidence="1">Multi-pass membrane protein</topology>
    </subcellularLocation>
</comment>
<dbReference type="RefSeq" id="WP_108780511.1">
    <property type="nucleotide sequence ID" value="NZ_OMKW01000001.1"/>
</dbReference>
<evidence type="ECO:0000256" key="2">
    <source>
        <dbReference type="ARBA" id="ARBA00009425"/>
    </source>
</evidence>
<dbReference type="Pfam" id="PF04039">
    <property type="entry name" value="MnhB"/>
    <property type="match status" value="1"/>
</dbReference>
<keyword evidence="10" id="KW-1185">Reference proteome</keyword>
<evidence type="ECO:0000256" key="5">
    <source>
        <dbReference type="ARBA" id="ARBA00022989"/>
    </source>
</evidence>
<dbReference type="Proteomes" id="UP000244932">
    <property type="component" value="Unassembled WGS sequence"/>
</dbReference>
<dbReference type="InterPro" id="IPR050622">
    <property type="entry name" value="CPA3_antiporter_subunitB"/>
</dbReference>
<evidence type="ECO:0000256" key="7">
    <source>
        <dbReference type="SAM" id="Phobius"/>
    </source>
</evidence>
<protein>
    <submittedName>
        <fullName evidence="9">Na(+)/H(+) antiporter subunit B</fullName>
    </submittedName>
</protein>
<dbReference type="OrthoDB" id="9798859at2"/>
<evidence type="ECO:0000259" key="8">
    <source>
        <dbReference type="Pfam" id="PF04039"/>
    </source>
</evidence>
<organism evidence="9 10">
    <name type="scientific">Pontivivens insulae</name>
    <dbReference type="NCBI Taxonomy" id="1639689"/>
    <lineage>
        <taxon>Bacteria</taxon>
        <taxon>Pseudomonadati</taxon>
        <taxon>Pseudomonadota</taxon>
        <taxon>Alphaproteobacteria</taxon>
        <taxon>Rhodobacterales</taxon>
        <taxon>Paracoccaceae</taxon>
        <taxon>Pontivivens</taxon>
    </lineage>
</organism>
<comment type="similarity">
    <text evidence="2">Belongs to the CPA3 antiporters (TC 2.A.63) subunit B family.</text>
</comment>
<evidence type="ECO:0000256" key="4">
    <source>
        <dbReference type="ARBA" id="ARBA00022692"/>
    </source>
</evidence>
<feature type="domain" description="Na+/H+ antiporter MnhB subunit-related protein" evidence="8">
    <location>
        <begin position="6"/>
        <end position="131"/>
    </location>
</feature>
<accession>A0A2R8A669</accession>
<dbReference type="PANTHER" id="PTHR33932">
    <property type="entry name" value="NA(+)/H(+) ANTIPORTER SUBUNIT B"/>
    <property type="match status" value="1"/>
</dbReference>
<keyword evidence="4 7" id="KW-0812">Transmembrane</keyword>
<keyword evidence="5 7" id="KW-1133">Transmembrane helix</keyword>
<dbReference type="AlphaFoldDB" id="A0A2R8A669"/>
<keyword evidence="6 7" id="KW-0472">Membrane</keyword>
<dbReference type="GO" id="GO:0005886">
    <property type="term" value="C:plasma membrane"/>
    <property type="evidence" value="ECO:0007669"/>
    <property type="project" value="UniProtKB-SubCell"/>
</dbReference>
<evidence type="ECO:0000313" key="9">
    <source>
        <dbReference type="EMBL" id="SPF27729.1"/>
    </source>
</evidence>
<feature type="transmembrane region" description="Helical" evidence="7">
    <location>
        <begin position="35"/>
        <end position="53"/>
    </location>
</feature>
<gene>
    <name evidence="9" type="primary">mrpB</name>
    <name evidence="9" type="ORF">POI8812_00022</name>
</gene>
<keyword evidence="3" id="KW-1003">Cell membrane</keyword>